<organism evidence="2 3">
    <name type="scientific">Gordonia bronchialis (strain ATCC 25592 / DSM 43247 / BCRC 13721 / JCM 3198 / KCTC 3076 / NBRC 16047 / NCTC 10667)</name>
    <name type="common">Rhodococcus bronchialis</name>
    <dbReference type="NCBI Taxonomy" id="526226"/>
    <lineage>
        <taxon>Bacteria</taxon>
        <taxon>Bacillati</taxon>
        <taxon>Actinomycetota</taxon>
        <taxon>Actinomycetes</taxon>
        <taxon>Mycobacteriales</taxon>
        <taxon>Gordoniaceae</taxon>
        <taxon>Gordonia</taxon>
    </lineage>
</organism>
<evidence type="ECO:0000259" key="1">
    <source>
        <dbReference type="Pfam" id="PF13810"/>
    </source>
</evidence>
<dbReference type="RefSeq" id="WP_012832702.1">
    <property type="nucleotide sequence ID" value="NC_013441.1"/>
</dbReference>
<sequence>MRWRRTEQATDDVGGMKVCDLTGPQCSDRFGVGAADLGAMTDLPGGEIISVFGDTYRDARAGSPDWRSPVILIGHRDDAGQLVWDRAGGPDPEYARQLWPYVHDSPPWRSGGFSTVIPSDILRVGDDLFLHVMVIRGFPHVHWTEIWRSSDGGVTWGHMGRDAVFGADLYGGFAQSWTWDFDPDDGWVYVMSSAFQSGSGMILRRVRPAGIGDRHLYETWGFRDGRWDWGNPPTVITPQGELWRETTFRRLRGTAGVGWVLGGYCISDRGLSYRVLADPTDDVGARVKTMPISEISDWGKEDHPAGRVAQAYGGYIVPGSSLDTPGGIHLAVSQWNTRTHWPYRVMQFATTLSSPPTTSSDTARTVRQIDDWLVTLERLRASGTADEVARAERSLRELREAMRAAPGQAG</sequence>
<dbReference type="AlphaFoldDB" id="D0L2Z5"/>
<dbReference type="STRING" id="526226.Gbro_0806"/>
<name>D0L2Z5_GORB4</name>
<dbReference type="EMBL" id="CP001802">
    <property type="protein sequence ID" value="ACY20120.1"/>
    <property type="molecule type" value="Genomic_DNA"/>
</dbReference>
<dbReference type="Proteomes" id="UP000001219">
    <property type="component" value="Chromosome"/>
</dbReference>
<reference evidence="3" key="1">
    <citation type="submission" date="2009-10" db="EMBL/GenBank/DDBJ databases">
        <title>The complete chromosome of Gordonia bronchialis DSM 43247.</title>
        <authorList>
            <consortium name="US DOE Joint Genome Institute (JGI-PGF)"/>
            <person name="Lucas S."/>
            <person name="Copeland A."/>
            <person name="Lapidus A."/>
            <person name="Glavina del Rio T."/>
            <person name="Dalin E."/>
            <person name="Tice H."/>
            <person name="Bruce D."/>
            <person name="Goodwin L."/>
            <person name="Pitluck S."/>
            <person name="Kyrpides N."/>
            <person name="Mavromatis K."/>
            <person name="Ivanova N."/>
            <person name="Ovchinnikova G."/>
            <person name="Saunders E."/>
            <person name="Brettin T."/>
            <person name="Detter J.C."/>
            <person name="Han C."/>
            <person name="Larimer F."/>
            <person name="Land M."/>
            <person name="Hauser L."/>
            <person name="Markowitz V."/>
            <person name="Cheng J.-F."/>
            <person name="Hugenholtz P."/>
            <person name="Woyke T."/>
            <person name="Wu D."/>
            <person name="Jando M."/>
            <person name="Schneider S."/>
            <person name="Goeker M."/>
            <person name="Klenk H.-P."/>
            <person name="Eisen J.A."/>
        </authorList>
    </citation>
    <scope>NUCLEOTIDE SEQUENCE [LARGE SCALE GENOMIC DNA]</scope>
    <source>
        <strain evidence="3">ATCC 25592 / DSM 43247 / BCRC 13721 / JCM 3198 / KCTC 3076 / NBRC 16047 / NCTC 10667</strain>
    </source>
</reference>
<dbReference type="HOGENOM" id="CLU_047934_1_0_11"/>
<dbReference type="OrthoDB" id="4789771at2"/>
<proteinExistence type="predicted"/>
<dbReference type="Pfam" id="PF13810">
    <property type="entry name" value="DUF4185"/>
    <property type="match status" value="1"/>
</dbReference>
<feature type="domain" description="DUF4185" evidence="1">
    <location>
        <begin position="23"/>
        <end position="348"/>
    </location>
</feature>
<evidence type="ECO:0000313" key="2">
    <source>
        <dbReference type="EMBL" id="ACY20120.1"/>
    </source>
</evidence>
<reference evidence="2 3" key="2">
    <citation type="journal article" date="2010" name="Stand. Genomic Sci.">
        <title>Complete genome sequence of Gordonia bronchialis type strain (3410).</title>
        <authorList>
            <person name="Ivanova N."/>
            <person name="Sikorski J."/>
            <person name="Jando M."/>
            <person name="Lapidus A."/>
            <person name="Nolan M."/>
            <person name="Lucas S."/>
            <person name="Del Rio T.G."/>
            <person name="Tice H."/>
            <person name="Copeland A."/>
            <person name="Cheng J.F."/>
            <person name="Chen F."/>
            <person name="Bruce D."/>
            <person name="Goodwin L."/>
            <person name="Pitluck S."/>
            <person name="Mavromatis K."/>
            <person name="Ovchinnikova G."/>
            <person name="Pati A."/>
            <person name="Chen A."/>
            <person name="Palaniappan K."/>
            <person name="Land M."/>
            <person name="Hauser L."/>
            <person name="Chang Y.J."/>
            <person name="Jeffries C.D."/>
            <person name="Chain P."/>
            <person name="Saunders E."/>
            <person name="Han C."/>
            <person name="Detter J.C."/>
            <person name="Brettin T."/>
            <person name="Rohde M."/>
            <person name="Goker M."/>
            <person name="Bristow J."/>
            <person name="Eisen J.A."/>
            <person name="Markowitz V."/>
            <person name="Hugenholtz P."/>
            <person name="Klenk H.P."/>
            <person name="Kyrpides N.C."/>
        </authorList>
    </citation>
    <scope>NUCLEOTIDE SEQUENCE [LARGE SCALE GENOMIC DNA]</scope>
    <source>
        <strain evidence="3">ATCC 25592 / DSM 43247 / BCRC 13721 / JCM 3198 / KCTC 3076 / NBRC 16047 / NCTC 10667</strain>
    </source>
</reference>
<gene>
    <name evidence="2" type="ordered locus">Gbro_0806</name>
</gene>
<evidence type="ECO:0000313" key="3">
    <source>
        <dbReference type="Proteomes" id="UP000001219"/>
    </source>
</evidence>
<dbReference type="eggNOG" id="COG0739">
    <property type="taxonomic scope" value="Bacteria"/>
</dbReference>
<dbReference type="InterPro" id="IPR025442">
    <property type="entry name" value="DUF4185"/>
</dbReference>
<dbReference type="KEGG" id="gbr:Gbro_0806"/>
<protein>
    <recommendedName>
        <fullName evidence="1">DUF4185 domain-containing protein</fullName>
    </recommendedName>
</protein>
<keyword evidence="3" id="KW-1185">Reference proteome</keyword>
<accession>D0L2Z5</accession>